<keyword evidence="3" id="KW-1185">Reference proteome</keyword>
<name>A0ABS8F6W3_9FIRM</name>
<dbReference type="RefSeq" id="WP_227721400.1">
    <property type="nucleotide sequence ID" value="NZ_JAJEQD010000016.1"/>
</dbReference>
<evidence type="ECO:0008006" key="4">
    <source>
        <dbReference type="Google" id="ProtNLM"/>
    </source>
</evidence>
<protein>
    <recommendedName>
        <fullName evidence="4">Sortase</fullName>
    </recommendedName>
</protein>
<sequence length="333" mass="34985">MPLPLIVGAIAVVAGATGVAKGVSGAKKIKEAKEDIERIERRHKSNQNMLKEQEEATQLSMDALGKKEVEVMASFDEFSSCMEKIIDKPDFATTKIGDKEIKPLTIERLKEVSVGAEALKALIAGSSMGTAGGLAAGGATSAAISAFGVASTGTAIGSLSGAAATNATLAAIGGGSLAAGGGGVALGSALLSGATLGVGLMVGGLFINHAGNKAQENVEEARREYNKAKALIEEAVELLKEIEGAATGYLTVLNRISDKYFSLLDWLKDLVEVKTLWSDYTVEEQNKIEHMVLLVTILYKMCSVKFLLKNGDKTKLNKKDIDDVKNIISEQQI</sequence>
<comment type="caution">
    <text evidence="2">The sequence shown here is derived from an EMBL/GenBank/DDBJ whole genome shotgun (WGS) entry which is preliminary data.</text>
</comment>
<proteinExistence type="predicted"/>
<evidence type="ECO:0000313" key="3">
    <source>
        <dbReference type="Proteomes" id="UP001198241"/>
    </source>
</evidence>
<reference evidence="2 3" key="1">
    <citation type="submission" date="2021-10" db="EMBL/GenBank/DDBJ databases">
        <title>Anaerobic single-cell dispensing facilitates the cultivation of human gut bacteria.</title>
        <authorList>
            <person name="Afrizal A."/>
        </authorList>
    </citation>
    <scope>NUCLEOTIDE SEQUENCE [LARGE SCALE GENOMIC DNA]</scope>
    <source>
        <strain evidence="2 3">CLA-AA-H247</strain>
    </source>
</reference>
<organism evidence="2 3">
    <name type="scientific">Veillonella fallax</name>
    <dbReference type="NCBI Taxonomy" id="2881272"/>
    <lineage>
        <taxon>Bacteria</taxon>
        <taxon>Bacillati</taxon>
        <taxon>Bacillota</taxon>
        <taxon>Negativicutes</taxon>
        <taxon>Veillonellales</taxon>
        <taxon>Veillonellaceae</taxon>
        <taxon>Veillonella</taxon>
    </lineage>
</organism>
<gene>
    <name evidence="2" type="ORF">LKD20_07960</name>
</gene>
<dbReference type="Proteomes" id="UP001198241">
    <property type="component" value="Unassembled WGS sequence"/>
</dbReference>
<accession>A0ABS8F6W3</accession>
<dbReference type="EMBL" id="JAJEQD010000016">
    <property type="protein sequence ID" value="MCC2157071.1"/>
    <property type="molecule type" value="Genomic_DNA"/>
</dbReference>
<keyword evidence="1" id="KW-0175">Coiled coil</keyword>
<evidence type="ECO:0000313" key="2">
    <source>
        <dbReference type="EMBL" id="MCC2157071.1"/>
    </source>
</evidence>
<feature type="coiled-coil region" evidence="1">
    <location>
        <begin position="29"/>
        <end position="56"/>
    </location>
</feature>
<feature type="coiled-coil region" evidence="1">
    <location>
        <begin position="211"/>
        <end position="245"/>
    </location>
</feature>
<evidence type="ECO:0000256" key="1">
    <source>
        <dbReference type="SAM" id="Coils"/>
    </source>
</evidence>